<protein>
    <submittedName>
        <fullName evidence="2">Uncharacterized protein</fullName>
    </submittedName>
</protein>
<dbReference type="Proteomes" id="UP001519291">
    <property type="component" value="Unassembled WGS sequence"/>
</dbReference>
<sequence>MSVRNAFRATAIVMATAALGLGLASGAQAAGTAAAPAARDVAAVAPAADHPFEAMELDGLKVKRLTMWPAGHPVSFWALVLDEKRAGEKYSGGKFFLYAPATKEFGWFLNMDIVQRTVSHPGQVVIVDSEFLRSHPRVEVRYGNPDRPERARFVASATTWM</sequence>
<dbReference type="GeneID" id="91568912"/>
<name>A0ABS4Y1D6_9ACTN</name>
<evidence type="ECO:0000313" key="2">
    <source>
        <dbReference type="EMBL" id="MBP2402581.1"/>
    </source>
</evidence>
<dbReference type="EMBL" id="JAGIOH010000001">
    <property type="protein sequence ID" value="MBP2402581.1"/>
    <property type="molecule type" value="Genomic_DNA"/>
</dbReference>
<keyword evidence="3" id="KW-1185">Reference proteome</keyword>
<evidence type="ECO:0000256" key="1">
    <source>
        <dbReference type="SAM" id="SignalP"/>
    </source>
</evidence>
<dbReference type="RefSeq" id="WP_130877498.1">
    <property type="nucleotide sequence ID" value="NZ_JAGIOH010000001.1"/>
</dbReference>
<keyword evidence="1" id="KW-0732">Signal</keyword>
<organism evidence="2 3">
    <name type="scientific">Streptomyces syringium</name>
    <dbReference type="NCBI Taxonomy" id="76729"/>
    <lineage>
        <taxon>Bacteria</taxon>
        <taxon>Bacillati</taxon>
        <taxon>Actinomycetota</taxon>
        <taxon>Actinomycetes</taxon>
        <taxon>Kitasatosporales</taxon>
        <taxon>Streptomycetaceae</taxon>
        <taxon>Streptomyces</taxon>
    </lineage>
</organism>
<comment type="caution">
    <text evidence="2">The sequence shown here is derived from an EMBL/GenBank/DDBJ whole genome shotgun (WGS) entry which is preliminary data.</text>
</comment>
<evidence type="ECO:0000313" key="3">
    <source>
        <dbReference type="Proteomes" id="UP001519291"/>
    </source>
</evidence>
<accession>A0ABS4Y1D6</accession>
<feature type="chain" id="PRO_5046346855" evidence="1">
    <location>
        <begin position="30"/>
        <end position="161"/>
    </location>
</feature>
<reference evidence="2 3" key="1">
    <citation type="submission" date="2021-03" db="EMBL/GenBank/DDBJ databases">
        <title>Sequencing the genomes of 1000 actinobacteria strains.</title>
        <authorList>
            <person name="Klenk H.-P."/>
        </authorList>
    </citation>
    <scope>NUCLEOTIDE SEQUENCE [LARGE SCALE GENOMIC DNA]</scope>
    <source>
        <strain evidence="2 3">DSM 41480</strain>
    </source>
</reference>
<gene>
    <name evidence="2" type="ORF">JO379_002050</name>
</gene>
<feature type="signal peptide" evidence="1">
    <location>
        <begin position="1"/>
        <end position="29"/>
    </location>
</feature>
<proteinExistence type="predicted"/>